<keyword evidence="2" id="KW-0442">Lipid degradation</keyword>
<name>A0A942ICN0_9HYPH</name>
<accession>A0A942ICN0</accession>
<feature type="region of interest" description="Disordered" evidence="4">
    <location>
        <begin position="381"/>
        <end position="406"/>
    </location>
</feature>
<keyword evidence="7" id="KW-1185">Reference proteome</keyword>
<proteinExistence type="predicted"/>
<dbReference type="Proteomes" id="UP000678281">
    <property type="component" value="Unassembled WGS sequence"/>
</dbReference>
<comment type="caution">
    <text evidence="6">The sequence shown here is derived from an EMBL/GenBank/DDBJ whole genome shotgun (WGS) entry which is preliminary data.</text>
</comment>
<dbReference type="AlphaFoldDB" id="A0A942ICN0"/>
<dbReference type="SUPFAM" id="SSF53474">
    <property type="entry name" value="alpha/beta-Hydrolases"/>
    <property type="match status" value="1"/>
</dbReference>
<evidence type="ECO:0000256" key="3">
    <source>
        <dbReference type="ARBA" id="ARBA00023098"/>
    </source>
</evidence>
<dbReference type="GO" id="GO:0003847">
    <property type="term" value="F:1-alkyl-2-acetylglycerophosphocholine esterase activity"/>
    <property type="evidence" value="ECO:0007669"/>
    <property type="project" value="TreeGrafter"/>
</dbReference>
<dbReference type="EMBL" id="JAGXTP010000001">
    <property type="protein sequence ID" value="MBS3847824.1"/>
    <property type="molecule type" value="Genomic_DNA"/>
</dbReference>
<evidence type="ECO:0000313" key="6">
    <source>
        <dbReference type="EMBL" id="MBS3847824.1"/>
    </source>
</evidence>
<dbReference type="InterPro" id="IPR041127">
    <property type="entry name" value="PET_hydrolase/cutinase-like"/>
</dbReference>
<protein>
    <submittedName>
        <fullName evidence="6">Dienelactone hydrolase</fullName>
    </submittedName>
</protein>
<feature type="domain" description="PET hydrolase/cutinase-like" evidence="5">
    <location>
        <begin position="108"/>
        <end position="206"/>
    </location>
</feature>
<reference evidence="6" key="1">
    <citation type="submission" date="2021-04" db="EMBL/GenBank/DDBJ databases">
        <title>Devosia litorisediminis sp. nov., isolated from a sand dune.</title>
        <authorList>
            <person name="Park S."/>
            <person name="Yoon J.-H."/>
        </authorList>
    </citation>
    <scope>NUCLEOTIDE SEQUENCE</scope>
    <source>
        <strain evidence="6">BSSL-BM10</strain>
    </source>
</reference>
<feature type="compositionally biased region" description="Basic and acidic residues" evidence="4">
    <location>
        <begin position="396"/>
        <end position="406"/>
    </location>
</feature>
<dbReference type="PANTHER" id="PTHR10272:SF0">
    <property type="entry name" value="PLATELET-ACTIVATING FACTOR ACETYLHYDROLASE"/>
    <property type="match status" value="1"/>
</dbReference>
<evidence type="ECO:0000259" key="5">
    <source>
        <dbReference type="Pfam" id="PF12740"/>
    </source>
</evidence>
<sequence>MAQANRIDTVLPDAPELAVRGPHSVGVRTLTVTSLDRLDVLNGAGSDAPLYDRPLVLEIWYPADLQGEQPGTTYTDVPLVDGVTRIALEGQAVRDAAPLQGRPAAPLVIVSHGYPGNRFLLSHFGEHLASKGYVVAAIDHFESTYDNQLGFASTLMHRSPDQLFVLDAIADEAADPASFLNAIVDPDRTAIIGYSMGGYGALISAGAGVSDTSTQLGFAPAGGNLAALQAGTPAYDAQRDPRLKAIIAIGPWGFNAGFWDARGLSGITIPTLFMAGSLDQVSGYDPGVRTLYQSAVNAERYLLTFDNAGHNAAAPMPAPIESQTGAVPDSPFGHYADAVWSTQRMNNIAQHFATAFLDTHLRDDPSQRRYLDVTQSAEPFGEQDWPGFAPNTTRGLRLEHAYPTEK</sequence>
<evidence type="ECO:0000256" key="4">
    <source>
        <dbReference type="SAM" id="MobiDB-lite"/>
    </source>
</evidence>
<evidence type="ECO:0000313" key="7">
    <source>
        <dbReference type="Proteomes" id="UP000678281"/>
    </source>
</evidence>
<dbReference type="Pfam" id="PF12740">
    <property type="entry name" value="PETase"/>
    <property type="match status" value="2"/>
</dbReference>
<dbReference type="InterPro" id="IPR029058">
    <property type="entry name" value="AB_hydrolase_fold"/>
</dbReference>
<evidence type="ECO:0000256" key="1">
    <source>
        <dbReference type="ARBA" id="ARBA00022801"/>
    </source>
</evidence>
<dbReference type="PANTHER" id="PTHR10272">
    <property type="entry name" value="PLATELET-ACTIVATING FACTOR ACETYLHYDROLASE"/>
    <property type="match status" value="1"/>
</dbReference>
<dbReference type="GO" id="GO:0016042">
    <property type="term" value="P:lipid catabolic process"/>
    <property type="evidence" value="ECO:0007669"/>
    <property type="project" value="UniProtKB-KW"/>
</dbReference>
<dbReference type="Gene3D" id="3.40.50.1820">
    <property type="entry name" value="alpha/beta hydrolase"/>
    <property type="match status" value="1"/>
</dbReference>
<feature type="domain" description="PET hydrolase/cutinase-like" evidence="5">
    <location>
        <begin position="234"/>
        <end position="313"/>
    </location>
</feature>
<organism evidence="6 7">
    <name type="scientific">Devosia litorisediminis</name>
    <dbReference type="NCBI Taxonomy" id="2829817"/>
    <lineage>
        <taxon>Bacteria</taxon>
        <taxon>Pseudomonadati</taxon>
        <taxon>Pseudomonadota</taxon>
        <taxon>Alphaproteobacteria</taxon>
        <taxon>Hyphomicrobiales</taxon>
        <taxon>Devosiaceae</taxon>
        <taxon>Devosia</taxon>
    </lineage>
</organism>
<dbReference type="RefSeq" id="WP_212657415.1">
    <property type="nucleotide sequence ID" value="NZ_JAGXTP010000001.1"/>
</dbReference>
<keyword evidence="3" id="KW-0443">Lipid metabolism</keyword>
<gene>
    <name evidence="6" type="ORF">KD146_03845</name>
</gene>
<evidence type="ECO:0000256" key="2">
    <source>
        <dbReference type="ARBA" id="ARBA00022963"/>
    </source>
</evidence>
<keyword evidence="1 6" id="KW-0378">Hydrolase</keyword>